<gene>
    <name evidence="12" type="ORF">NNO07_03225</name>
</gene>
<keyword evidence="8" id="KW-0472">Membrane</keyword>
<name>A0ABT4XZZ4_METRE</name>
<evidence type="ECO:0000256" key="4">
    <source>
        <dbReference type="ARBA" id="ARBA00022481"/>
    </source>
</evidence>
<evidence type="ECO:0000256" key="10">
    <source>
        <dbReference type="ARBA" id="ARBA00030775"/>
    </source>
</evidence>
<evidence type="ECO:0000259" key="11">
    <source>
        <dbReference type="Pfam" id="PF12019"/>
    </source>
</evidence>
<evidence type="ECO:0000256" key="1">
    <source>
        <dbReference type="ARBA" id="ARBA00004377"/>
    </source>
</evidence>
<reference evidence="12 13" key="1">
    <citation type="submission" date="2022-07" db="EMBL/GenBank/DDBJ databases">
        <title>Genome Analysis of Selected Gammaproteobacteria from Nigerian Food snails.</title>
        <authorList>
            <person name="Okafor A.C."/>
        </authorList>
    </citation>
    <scope>NUCLEOTIDE SEQUENCE [LARGE SCALE GENOMIC DNA]</scope>
    <source>
        <strain evidence="12 13">Awg 2</strain>
    </source>
</reference>
<dbReference type="PROSITE" id="PS00409">
    <property type="entry name" value="PROKAR_NTER_METHYL"/>
    <property type="match status" value="1"/>
</dbReference>
<comment type="caution">
    <text evidence="12">The sequence shown here is derived from an EMBL/GenBank/DDBJ whole genome shotgun (WGS) entry which is preliminary data.</text>
</comment>
<evidence type="ECO:0000256" key="9">
    <source>
        <dbReference type="ARBA" id="ARBA00025772"/>
    </source>
</evidence>
<dbReference type="Pfam" id="PF07963">
    <property type="entry name" value="N_methyl"/>
    <property type="match status" value="1"/>
</dbReference>
<dbReference type="Gene3D" id="3.55.40.10">
    <property type="entry name" value="minor pseudopilin epsh domain"/>
    <property type="match status" value="1"/>
</dbReference>
<comment type="subcellular location">
    <subcellularLocation>
        <location evidence="1">Cell inner membrane</location>
        <topology evidence="1">Single-pass membrane protein</topology>
    </subcellularLocation>
</comment>
<evidence type="ECO:0000313" key="13">
    <source>
        <dbReference type="Proteomes" id="UP001211689"/>
    </source>
</evidence>
<dbReference type="NCBIfam" id="TIGR02532">
    <property type="entry name" value="IV_pilin_GFxxxE"/>
    <property type="match status" value="1"/>
</dbReference>
<dbReference type="SUPFAM" id="SSF54523">
    <property type="entry name" value="Pili subunits"/>
    <property type="match status" value="1"/>
</dbReference>
<accession>A0ABT4XZZ4</accession>
<evidence type="ECO:0000256" key="8">
    <source>
        <dbReference type="ARBA" id="ARBA00023136"/>
    </source>
</evidence>
<dbReference type="Proteomes" id="UP001211689">
    <property type="component" value="Unassembled WGS sequence"/>
</dbReference>
<protein>
    <recommendedName>
        <fullName evidence="2">Type II secretion system protein H</fullName>
    </recommendedName>
    <alternativeName>
        <fullName evidence="10">General secretion pathway protein H</fullName>
    </alternativeName>
</protein>
<sequence length="155" mass="16861">MSQRGFTLIELLVTLAVLVVLIGLAAPNLSQLLRNSRASAELSAFSDMLNYARREAVQGAQTIRVRGPLAADGAWQVLRERDSQELRRFTPLSLFAVEPEGLQSVLFDSQGRLLSAARVNLDLAVKDSSLDCAAFNRTISIELSGSISQQKGDCQ</sequence>
<dbReference type="InterPro" id="IPR022346">
    <property type="entry name" value="T2SS_GspH"/>
</dbReference>
<comment type="similarity">
    <text evidence="9">Belongs to the GSP H family.</text>
</comment>
<feature type="domain" description="General secretion pathway GspH" evidence="11">
    <location>
        <begin position="45"/>
        <end position="126"/>
    </location>
</feature>
<evidence type="ECO:0000256" key="3">
    <source>
        <dbReference type="ARBA" id="ARBA00022475"/>
    </source>
</evidence>
<keyword evidence="7" id="KW-1133">Transmembrane helix</keyword>
<evidence type="ECO:0000256" key="6">
    <source>
        <dbReference type="ARBA" id="ARBA00022692"/>
    </source>
</evidence>
<keyword evidence="13" id="KW-1185">Reference proteome</keyword>
<evidence type="ECO:0000313" key="12">
    <source>
        <dbReference type="EMBL" id="MDA8482064.1"/>
    </source>
</evidence>
<keyword evidence="6" id="KW-0812">Transmembrane</keyword>
<evidence type="ECO:0000256" key="5">
    <source>
        <dbReference type="ARBA" id="ARBA00022519"/>
    </source>
</evidence>
<dbReference type="Pfam" id="PF12019">
    <property type="entry name" value="GspH"/>
    <property type="match status" value="1"/>
</dbReference>
<organism evidence="12 13">
    <name type="scientific">Metapseudomonas resinovorans</name>
    <name type="common">Pseudomonas resinovorans</name>
    <dbReference type="NCBI Taxonomy" id="53412"/>
    <lineage>
        <taxon>Bacteria</taxon>
        <taxon>Pseudomonadati</taxon>
        <taxon>Pseudomonadota</taxon>
        <taxon>Gammaproteobacteria</taxon>
        <taxon>Pseudomonadales</taxon>
        <taxon>Pseudomonadaceae</taxon>
        <taxon>Metapseudomonas</taxon>
    </lineage>
</organism>
<keyword evidence="4" id="KW-0488">Methylation</keyword>
<proteinExistence type="inferred from homology"/>
<dbReference type="InterPro" id="IPR045584">
    <property type="entry name" value="Pilin-like"/>
</dbReference>
<dbReference type="EMBL" id="JANEWF010000002">
    <property type="protein sequence ID" value="MDA8482064.1"/>
    <property type="molecule type" value="Genomic_DNA"/>
</dbReference>
<keyword evidence="3" id="KW-1003">Cell membrane</keyword>
<keyword evidence="5" id="KW-0997">Cell inner membrane</keyword>
<evidence type="ECO:0000256" key="2">
    <source>
        <dbReference type="ARBA" id="ARBA00021549"/>
    </source>
</evidence>
<dbReference type="InterPro" id="IPR012902">
    <property type="entry name" value="N_methyl_site"/>
</dbReference>
<evidence type="ECO:0000256" key="7">
    <source>
        <dbReference type="ARBA" id="ARBA00022989"/>
    </source>
</evidence>
<dbReference type="RefSeq" id="WP_190826994.1">
    <property type="nucleotide sequence ID" value="NZ_JANEWF010000002.1"/>
</dbReference>